<accession>A0A0E9WVM0</accession>
<dbReference type="EMBL" id="GBXM01015019">
    <property type="protein sequence ID" value="JAH93558.1"/>
    <property type="molecule type" value="Transcribed_RNA"/>
</dbReference>
<reference evidence="1" key="2">
    <citation type="journal article" date="2015" name="Fish Shellfish Immunol.">
        <title>Early steps in the European eel (Anguilla anguilla)-Vibrio vulnificus interaction in the gills: Role of the RtxA13 toxin.</title>
        <authorList>
            <person name="Callol A."/>
            <person name="Pajuelo D."/>
            <person name="Ebbesson L."/>
            <person name="Teles M."/>
            <person name="MacKenzie S."/>
            <person name="Amaro C."/>
        </authorList>
    </citation>
    <scope>NUCLEOTIDE SEQUENCE</scope>
</reference>
<reference evidence="1" key="1">
    <citation type="submission" date="2014-11" db="EMBL/GenBank/DDBJ databases">
        <authorList>
            <person name="Amaro Gonzalez C."/>
        </authorList>
    </citation>
    <scope>NUCLEOTIDE SEQUENCE</scope>
</reference>
<proteinExistence type="predicted"/>
<dbReference type="AlphaFoldDB" id="A0A0E9WVM0"/>
<evidence type="ECO:0000313" key="1">
    <source>
        <dbReference type="EMBL" id="JAH93558.1"/>
    </source>
</evidence>
<sequence>MKLCQFSVTYSGVIKNSWPPSSSLKIEANGQISKTFGKVMKAFKKHLNFN</sequence>
<organism evidence="1">
    <name type="scientific">Anguilla anguilla</name>
    <name type="common">European freshwater eel</name>
    <name type="synonym">Muraena anguilla</name>
    <dbReference type="NCBI Taxonomy" id="7936"/>
    <lineage>
        <taxon>Eukaryota</taxon>
        <taxon>Metazoa</taxon>
        <taxon>Chordata</taxon>
        <taxon>Craniata</taxon>
        <taxon>Vertebrata</taxon>
        <taxon>Euteleostomi</taxon>
        <taxon>Actinopterygii</taxon>
        <taxon>Neopterygii</taxon>
        <taxon>Teleostei</taxon>
        <taxon>Anguilliformes</taxon>
        <taxon>Anguillidae</taxon>
        <taxon>Anguilla</taxon>
    </lineage>
</organism>
<name>A0A0E9WVM0_ANGAN</name>
<protein>
    <submittedName>
        <fullName evidence="1">Uncharacterized protein</fullName>
    </submittedName>
</protein>